<reference evidence="5 6" key="1">
    <citation type="submission" date="2019-06" db="EMBL/GenBank/DDBJ databases">
        <title>Flavibacter putida gen. nov., sp. nov., a novel marine bacterium of the family Flavobacteriaceae isolated from coastal seawater.</title>
        <authorList>
            <person name="Feng X."/>
        </authorList>
    </citation>
    <scope>NUCLEOTIDE SEQUENCE [LARGE SCALE GENOMIC DNA]</scope>
    <source>
        <strain evidence="5 6">PLHSN227</strain>
    </source>
</reference>
<name>A0A507ZKA1_9FLAO</name>
<feature type="signal peptide" evidence="3">
    <location>
        <begin position="1"/>
        <end position="19"/>
    </location>
</feature>
<dbReference type="RefSeq" id="WP_141422327.1">
    <property type="nucleotide sequence ID" value="NZ_VIAR01000011.1"/>
</dbReference>
<proteinExistence type="predicted"/>
<comment type="caution">
    <text evidence="5">The sequence shown here is derived from an EMBL/GenBank/DDBJ whole genome shotgun (WGS) entry which is preliminary data.</text>
</comment>
<keyword evidence="1 3" id="KW-0732">Signal</keyword>
<dbReference type="Gene3D" id="2.60.450.10">
    <property type="entry name" value="Lipopolysaccharide (LPS) transport protein A like domain"/>
    <property type="match status" value="3"/>
</dbReference>
<evidence type="ECO:0000256" key="3">
    <source>
        <dbReference type="SAM" id="SignalP"/>
    </source>
</evidence>
<dbReference type="GO" id="GO:0017089">
    <property type="term" value="F:glycolipid transfer activity"/>
    <property type="evidence" value="ECO:0007669"/>
    <property type="project" value="TreeGrafter"/>
</dbReference>
<dbReference type="InterPro" id="IPR052037">
    <property type="entry name" value="LPS_export_LptA"/>
</dbReference>
<dbReference type="GO" id="GO:0009279">
    <property type="term" value="C:cell outer membrane"/>
    <property type="evidence" value="ECO:0007669"/>
    <property type="project" value="TreeGrafter"/>
</dbReference>
<protein>
    <submittedName>
        <fullName evidence="5">OstA-like protein</fullName>
    </submittedName>
</protein>
<gene>
    <name evidence="5" type="ORF">FKR84_10835</name>
</gene>
<dbReference type="PANTHER" id="PTHR36504">
    <property type="entry name" value="LIPOPOLYSACCHARIDE EXPORT SYSTEM PROTEIN LPTA"/>
    <property type="match status" value="1"/>
</dbReference>
<keyword evidence="6" id="KW-1185">Reference proteome</keyword>
<evidence type="ECO:0000256" key="1">
    <source>
        <dbReference type="ARBA" id="ARBA00022729"/>
    </source>
</evidence>
<dbReference type="InterPro" id="IPR005653">
    <property type="entry name" value="OstA-like_N"/>
</dbReference>
<evidence type="ECO:0000313" key="5">
    <source>
        <dbReference type="EMBL" id="TQD36298.1"/>
    </source>
</evidence>
<feature type="chain" id="PRO_5021317598" evidence="3">
    <location>
        <begin position="20"/>
        <end position="583"/>
    </location>
</feature>
<evidence type="ECO:0000256" key="2">
    <source>
        <dbReference type="SAM" id="MobiDB-lite"/>
    </source>
</evidence>
<feature type="compositionally biased region" description="Basic and acidic residues" evidence="2">
    <location>
        <begin position="526"/>
        <end position="538"/>
    </location>
</feature>
<dbReference type="Pfam" id="PF13100">
    <property type="entry name" value="OstA_2"/>
    <property type="match status" value="1"/>
</dbReference>
<organism evidence="5 6">
    <name type="scientific">Haloflavibacter putidus</name>
    <dbReference type="NCBI Taxonomy" id="2576776"/>
    <lineage>
        <taxon>Bacteria</taxon>
        <taxon>Pseudomonadati</taxon>
        <taxon>Bacteroidota</taxon>
        <taxon>Flavobacteriia</taxon>
        <taxon>Flavobacteriales</taxon>
        <taxon>Flavobacteriaceae</taxon>
        <taxon>Haloflavibacter</taxon>
    </lineage>
</organism>
<dbReference type="GO" id="GO:0015920">
    <property type="term" value="P:lipopolysaccharide transport"/>
    <property type="evidence" value="ECO:0007669"/>
    <property type="project" value="TreeGrafter"/>
</dbReference>
<feature type="region of interest" description="Disordered" evidence="2">
    <location>
        <begin position="526"/>
        <end position="553"/>
    </location>
</feature>
<sequence length="583" mass="67240">MKKLLFYIGSVIFSLSAEAYAQKTTPIDYQSERIITDEEKFPGALIFLKTGNEQVYFVHEGIETWCDQAIAYQDDNFVKAFGNVKMVQGDTINLQCKYAEYNGNTQFAFASNNVKLKTPSNTLTSDTLFFDRIKQEAFYRSGGTVKDSASTITSRIGRYFMEKEKFSFVKNVVVNNPEYIINSNQLDFYSENSHAYLYGPSTITGKETEIYCERGFYDTRNDKGYFVKNSTVYYDNRKLEGDSIYFDQTKNFASATNNIRVTDTANQSVIKGHYAEVFRAKDSVFITKRALASMRQEQDSIHIHSDTLMITGKPQNRIIRGFRDTRIFKSTMSGKCDSIRINEKTGLTKMIGRPVVWSGNSQMSGDTIHLLNNPKTDKLDSLKVFYNAFMIQKDSIKGYNQVKGQEMYGLFEDNELYEANFIKNTETIFYSREEDQTLMGIDKMFASSIKILFENREVTDIFYYQKPEGTMYLPENFPENARKLRGFNWRGDERLLQKSDLFAGEPEIKLPKIQGIPLPEEEKGFFDKRKEKEEENSLHKTSRLTPKILSDHKGDTLAPINLKNIHSPLKMPVLKKEEKKEDN</sequence>
<dbReference type="EMBL" id="VIAR01000011">
    <property type="protein sequence ID" value="TQD36298.1"/>
    <property type="molecule type" value="Genomic_DNA"/>
</dbReference>
<feature type="domain" description="Organic solvent tolerance-like N-terminal" evidence="4">
    <location>
        <begin position="53"/>
        <end position="183"/>
    </location>
</feature>
<dbReference type="Proteomes" id="UP000317169">
    <property type="component" value="Unassembled WGS sequence"/>
</dbReference>
<evidence type="ECO:0000259" key="4">
    <source>
        <dbReference type="Pfam" id="PF13100"/>
    </source>
</evidence>
<dbReference type="PANTHER" id="PTHR36504:SF1">
    <property type="entry name" value="LIPOPOLYSACCHARIDE EXPORT SYSTEM PROTEIN LPTA"/>
    <property type="match status" value="1"/>
</dbReference>
<dbReference type="AlphaFoldDB" id="A0A507ZKA1"/>
<dbReference type="OrthoDB" id="9805931at2"/>
<accession>A0A507ZKA1</accession>
<evidence type="ECO:0000313" key="6">
    <source>
        <dbReference type="Proteomes" id="UP000317169"/>
    </source>
</evidence>
<dbReference type="GO" id="GO:0030288">
    <property type="term" value="C:outer membrane-bounded periplasmic space"/>
    <property type="evidence" value="ECO:0007669"/>
    <property type="project" value="TreeGrafter"/>
</dbReference>